<evidence type="ECO:0000313" key="2">
    <source>
        <dbReference type="EMBL" id="QJA65051.1"/>
    </source>
</evidence>
<protein>
    <submittedName>
        <fullName evidence="1">Uncharacterized protein</fullName>
    </submittedName>
</protein>
<organism evidence="1">
    <name type="scientific">viral metagenome</name>
    <dbReference type="NCBI Taxonomy" id="1070528"/>
    <lineage>
        <taxon>unclassified sequences</taxon>
        <taxon>metagenomes</taxon>
        <taxon>organismal metagenomes</taxon>
    </lineage>
</organism>
<dbReference type="AlphaFoldDB" id="A0A6H1ZG64"/>
<reference evidence="1" key="1">
    <citation type="submission" date="2020-03" db="EMBL/GenBank/DDBJ databases">
        <title>The deep terrestrial virosphere.</title>
        <authorList>
            <person name="Holmfeldt K."/>
            <person name="Nilsson E."/>
            <person name="Simone D."/>
            <person name="Lopez-Fernandez M."/>
            <person name="Wu X."/>
            <person name="de Brujin I."/>
            <person name="Lundin D."/>
            <person name="Andersson A."/>
            <person name="Bertilsson S."/>
            <person name="Dopson M."/>
        </authorList>
    </citation>
    <scope>NUCLEOTIDE SEQUENCE</scope>
    <source>
        <strain evidence="3">MM415A00447</strain>
        <strain evidence="2">MM415B00439</strain>
        <strain evidence="1">TM448A00343</strain>
    </source>
</reference>
<evidence type="ECO:0000313" key="1">
    <source>
        <dbReference type="EMBL" id="QJA46255.1"/>
    </source>
</evidence>
<dbReference type="EMBL" id="MT141531">
    <property type="protein sequence ID" value="QJA65051.1"/>
    <property type="molecule type" value="Genomic_DNA"/>
</dbReference>
<gene>
    <name evidence="3" type="ORF">MM415A00447_0024</name>
    <name evidence="2" type="ORF">MM415B00439_0007</name>
    <name evidence="1" type="ORF">TM448A00343_0007</name>
</gene>
<evidence type="ECO:0000313" key="3">
    <source>
        <dbReference type="EMBL" id="QJA82078.1"/>
    </source>
</evidence>
<dbReference type="EMBL" id="MT142478">
    <property type="protein sequence ID" value="QJA82078.1"/>
    <property type="molecule type" value="Genomic_DNA"/>
</dbReference>
<sequence>MSLPYVASQAVWSAKAVSETIELQSEFERCQVAIIEITTAAFSGTLDIQGKLHELSAFSNIPYIRQDQASIQTPVVTQISHTTDTGVYRYLVLGYWRRLQIVMTRSAGTITCGVVGSSHGGLFPYIPTKLIANSGVDIGDVDVTSISAGSNLIGKVSEPAVVETPFTGSGNLAVGTSKIAPGAAFKLTEIELHLNAAPTTGTQNLVITLDDGVGGTYDLVILMLDLVANAVTDLVVKPNKACKAADVITAAWTNTDGKTYGLKFKHQLI</sequence>
<accession>A0A6H1ZG64</accession>
<dbReference type="EMBL" id="MT144006">
    <property type="protein sequence ID" value="QJA46255.1"/>
    <property type="molecule type" value="Genomic_DNA"/>
</dbReference>
<name>A0A6H1ZG64_9ZZZZ</name>
<proteinExistence type="predicted"/>